<name>E6STD8_BACT6</name>
<dbReference type="InterPro" id="IPR009057">
    <property type="entry name" value="Homeodomain-like_sf"/>
</dbReference>
<feature type="DNA-binding region" description="H-T-H motif" evidence="2">
    <location>
        <begin position="29"/>
        <end position="48"/>
    </location>
</feature>
<dbReference type="Gene3D" id="1.10.357.10">
    <property type="entry name" value="Tetracycline Repressor, domain 2"/>
    <property type="match status" value="1"/>
</dbReference>
<dbReference type="PROSITE" id="PS50977">
    <property type="entry name" value="HTH_TETR_2"/>
    <property type="match status" value="1"/>
</dbReference>
<reference key="1">
    <citation type="submission" date="2010-11" db="EMBL/GenBank/DDBJ databases">
        <title>The complete genome of Bacteroides helcogenes P 36-108.</title>
        <authorList>
            <consortium name="US DOE Joint Genome Institute (JGI-PGF)"/>
            <person name="Lucas S."/>
            <person name="Copeland A."/>
            <person name="Lapidus A."/>
            <person name="Bruce D."/>
            <person name="Goodwin L."/>
            <person name="Pitluck S."/>
            <person name="Kyrpides N."/>
            <person name="Mavromatis K."/>
            <person name="Ivanova N."/>
            <person name="Zeytun A."/>
            <person name="Brettin T."/>
            <person name="Detter J.C."/>
            <person name="Tapia R."/>
            <person name="Han C."/>
            <person name="Land M."/>
            <person name="Hauser L."/>
            <person name="Markowitz V."/>
            <person name="Cheng J.-F."/>
            <person name="Hugenholtz P."/>
            <person name="Woyke T."/>
            <person name="Wu D."/>
            <person name="Gronow S."/>
            <person name="Wellnitz S."/>
            <person name="Brambilla E."/>
            <person name="Klenk H.-P."/>
            <person name="Eisen J.A."/>
        </authorList>
    </citation>
    <scope>NUCLEOTIDE SEQUENCE</scope>
    <source>
        <strain>P 36-108</strain>
    </source>
</reference>
<feature type="domain" description="HTH tetR-type" evidence="3">
    <location>
        <begin position="6"/>
        <end position="66"/>
    </location>
</feature>
<dbReference type="KEGG" id="bhl:Bache_1202"/>
<dbReference type="eggNOG" id="COG1309">
    <property type="taxonomic scope" value="Bacteria"/>
</dbReference>
<evidence type="ECO:0000313" key="5">
    <source>
        <dbReference type="Proteomes" id="UP000008630"/>
    </source>
</evidence>
<dbReference type="AlphaFoldDB" id="E6STD8"/>
<dbReference type="STRING" id="693979.Bache_1202"/>
<dbReference type="PRINTS" id="PR00455">
    <property type="entry name" value="HTHTETR"/>
</dbReference>
<dbReference type="Proteomes" id="UP000008630">
    <property type="component" value="Chromosome"/>
</dbReference>
<dbReference type="InterPro" id="IPR001647">
    <property type="entry name" value="HTH_TetR"/>
</dbReference>
<dbReference type="GO" id="GO:0003700">
    <property type="term" value="F:DNA-binding transcription factor activity"/>
    <property type="evidence" value="ECO:0007669"/>
    <property type="project" value="TreeGrafter"/>
</dbReference>
<keyword evidence="5" id="KW-1185">Reference proteome</keyword>
<dbReference type="PATRIC" id="fig|693979.3.peg.1272"/>
<dbReference type="EMBL" id="CP002352">
    <property type="protein sequence ID" value="ADV43212.1"/>
    <property type="molecule type" value="Genomic_DNA"/>
</dbReference>
<dbReference type="Pfam" id="PF00440">
    <property type="entry name" value="TetR_N"/>
    <property type="match status" value="1"/>
</dbReference>
<dbReference type="GO" id="GO:0000976">
    <property type="term" value="F:transcription cis-regulatory region binding"/>
    <property type="evidence" value="ECO:0007669"/>
    <property type="project" value="TreeGrafter"/>
</dbReference>
<dbReference type="RefSeq" id="WP_013546806.1">
    <property type="nucleotide sequence ID" value="NC_014933.1"/>
</dbReference>
<protein>
    <submittedName>
        <fullName evidence="4">Transcriptional regulator, TetR family</fullName>
    </submittedName>
</protein>
<dbReference type="SUPFAM" id="SSF46689">
    <property type="entry name" value="Homeodomain-like"/>
    <property type="match status" value="1"/>
</dbReference>
<dbReference type="PANTHER" id="PTHR30055:SF226">
    <property type="entry name" value="HTH-TYPE TRANSCRIPTIONAL REGULATOR PKSA"/>
    <property type="match status" value="1"/>
</dbReference>
<keyword evidence="1 2" id="KW-0238">DNA-binding</keyword>
<dbReference type="HOGENOM" id="CLU_069356_6_2_10"/>
<dbReference type="OrthoDB" id="6430772at2"/>
<evidence type="ECO:0000313" key="4">
    <source>
        <dbReference type="EMBL" id="ADV43212.1"/>
    </source>
</evidence>
<accession>E6STD8</accession>
<evidence type="ECO:0000256" key="1">
    <source>
        <dbReference type="ARBA" id="ARBA00023125"/>
    </source>
</evidence>
<dbReference type="PANTHER" id="PTHR30055">
    <property type="entry name" value="HTH-TYPE TRANSCRIPTIONAL REGULATOR RUTR"/>
    <property type="match status" value="1"/>
</dbReference>
<evidence type="ECO:0000256" key="2">
    <source>
        <dbReference type="PROSITE-ProRule" id="PRU00335"/>
    </source>
</evidence>
<dbReference type="InterPro" id="IPR050109">
    <property type="entry name" value="HTH-type_TetR-like_transc_reg"/>
</dbReference>
<evidence type="ECO:0000259" key="3">
    <source>
        <dbReference type="PROSITE" id="PS50977"/>
    </source>
</evidence>
<proteinExistence type="predicted"/>
<sequence length="203" mass="24371">MQIPKDDIRNDILQAAGKIFQEKGFLKTSMRDIAECARVSLSNIYNYFKGKDDIFRTVVYPVTRAFENMLHEHHGRRGVDILHMQSETYLRYVVEEYIDLIHRHRPLLSLLFFRSQGSSLEKFKEEFTDKSTLLVKDYFREMKRKHPQLDINVSDFFIHLHTVWMFSMLEELIMHKVSPEDTEKIVTEYMMFEITGWRELIKI</sequence>
<gene>
    <name evidence="4" type="ordered locus">Bache_1202</name>
</gene>
<organism evidence="4 5">
    <name type="scientific">Bacteroides helcogenes (strain ATCC 35417 / DSM 20613 / JCM 6297 / CCUG 15421 / P 36-108)</name>
    <dbReference type="NCBI Taxonomy" id="693979"/>
    <lineage>
        <taxon>Bacteria</taxon>
        <taxon>Pseudomonadati</taxon>
        <taxon>Bacteroidota</taxon>
        <taxon>Bacteroidia</taxon>
        <taxon>Bacteroidales</taxon>
        <taxon>Bacteroidaceae</taxon>
        <taxon>Bacteroides</taxon>
    </lineage>
</organism>
<reference evidence="4 5" key="2">
    <citation type="journal article" date="2011" name="Stand. Genomic Sci.">
        <title>Complete genome sequence of Bacteroides helcogenes type strain (P 36-108).</title>
        <authorList>
            <person name="Pati A."/>
            <person name="Gronow S."/>
            <person name="Zeytun A."/>
            <person name="Lapidus A."/>
            <person name="Nolan M."/>
            <person name="Hammon N."/>
            <person name="Deshpande S."/>
            <person name="Cheng J.F."/>
            <person name="Tapia R."/>
            <person name="Han C."/>
            <person name="Goodwin L."/>
            <person name="Pitluck S."/>
            <person name="Liolios K."/>
            <person name="Pagani I."/>
            <person name="Ivanova N."/>
            <person name="Mavromatis K."/>
            <person name="Chen A."/>
            <person name="Palaniappan K."/>
            <person name="Land M."/>
            <person name="Hauser L."/>
            <person name="Chang Y.J."/>
            <person name="Jeffries C.D."/>
            <person name="Detter J.C."/>
            <person name="Brambilla E."/>
            <person name="Rohde M."/>
            <person name="Goker M."/>
            <person name="Woyke T."/>
            <person name="Bristow J."/>
            <person name="Eisen J.A."/>
            <person name="Markowitz V."/>
            <person name="Hugenholtz P."/>
            <person name="Kyrpides N.C."/>
            <person name="Klenk H.P."/>
            <person name="Lucas S."/>
        </authorList>
    </citation>
    <scope>NUCLEOTIDE SEQUENCE [LARGE SCALE GENOMIC DNA]</scope>
    <source>
        <strain evidence="5">ATCC 35417 / DSM 20613 / JCM 6297 / CCUG 15421 / P 36-108</strain>
    </source>
</reference>